<evidence type="ECO:0000256" key="2">
    <source>
        <dbReference type="SAM" id="MobiDB-lite"/>
    </source>
</evidence>
<evidence type="ECO:0000313" key="3">
    <source>
        <dbReference type="EMBL" id="KAE9450932.1"/>
    </source>
</evidence>
<protein>
    <submittedName>
        <fullName evidence="3">Uncharacterized protein</fullName>
    </submittedName>
</protein>
<keyword evidence="4" id="KW-1185">Reference proteome</keyword>
<keyword evidence="1" id="KW-0539">Nucleus</keyword>
<evidence type="ECO:0000313" key="4">
    <source>
        <dbReference type="Proteomes" id="UP000428333"/>
    </source>
</evidence>
<feature type="non-terminal residue" evidence="3">
    <location>
        <position position="1"/>
    </location>
</feature>
<dbReference type="Proteomes" id="UP000428333">
    <property type="component" value="Linkage Group LG10"/>
</dbReference>
<name>A0A6A4L0A1_9ERIC</name>
<organism evidence="3 4">
    <name type="scientific">Rhododendron williamsianum</name>
    <dbReference type="NCBI Taxonomy" id="262921"/>
    <lineage>
        <taxon>Eukaryota</taxon>
        <taxon>Viridiplantae</taxon>
        <taxon>Streptophyta</taxon>
        <taxon>Embryophyta</taxon>
        <taxon>Tracheophyta</taxon>
        <taxon>Spermatophyta</taxon>
        <taxon>Magnoliopsida</taxon>
        <taxon>eudicotyledons</taxon>
        <taxon>Gunneridae</taxon>
        <taxon>Pentapetalae</taxon>
        <taxon>asterids</taxon>
        <taxon>Ericales</taxon>
        <taxon>Ericaceae</taxon>
        <taxon>Ericoideae</taxon>
        <taxon>Rhodoreae</taxon>
        <taxon>Rhododendron</taxon>
    </lineage>
</organism>
<reference evidence="3 4" key="1">
    <citation type="journal article" date="2019" name="Genome Biol. Evol.">
        <title>The Rhododendron genome and chromosomal organization provide insight into shared whole-genome duplications across the heath family (Ericaceae).</title>
        <authorList>
            <person name="Soza V.L."/>
            <person name="Lindsley D."/>
            <person name="Waalkes A."/>
            <person name="Ramage E."/>
            <person name="Patwardhan R.P."/>
            <person name="Burton J.N."/>
            <person name="Adey A."/>
            <person name="Kumar A."/>
            <person name="Qiu R."/>
            <person name="Shendure J."/>
            <person name="Hall B."/>
        </authorList>
    </citation>
    <scope>NUCLEOTIDE SEQUENCE [LARGE SCALE GENOMIC DNA]</scope>
    <source>
        <strain evidence="3">RSF 1966-606</strain>
    </source>
</reference>
<proteinExistence type="predicted"/>
<evidence type="ECO:0000256" key="1">
    <source>
        <dbReference type="ARBA" id="ARBA00023242"/>
    </source>
</evidence>
<dbReference type="PANTHER" id="PTHR12416">
    <property type="entry name" value="RRNA-PROCESSING PROTEIN UTP23 HOMOLOG"/>
    <property type="match status" value="1"/>
</dbReference>
<dbReference type="Pfam" id="PF04900">
    <property type="entry name" value="Fcf1"/>
    <property type="match status" value="1"/>
</dbReference>
<dbReference type="OrthoDB" id="25675at2759"/>
<dbReference type="AlphaFoldDB" id="A0A6A4L0A1"/>
<dbReference type="GO" id="GO:0032040">
    <property type="term" value="C:small-subunit processome"/>
    <property type="evidence" value="ECO:0007669"/>
    <property type="project" value="InterPro"/>
</dbReference>
<comment type="caution">
    <text evidence="3">The sequence shown here is derived from an EMBL/GenBank/DDBJ whole genome shotgun (WGS) entry which is preliminary data.</text>
</comment>
<feature type="compositionally biased region" description="Basic and acidic residues" evidence="2">
    <location>
        <begin position="237"/>
        <end position="252"/>
    </location>
</feature>
<dbReference type="Gene3D" id="3.40.50.1010">
    <property type="entry name" value="5'-nuclease"/>
    <property type="match status" value="1"/>
</dbReference>
<dbReference type="InterPro" id="IPR006984">
    <property type="entry name" value="Fcf1/UTP23"/>
</dbReference>
<feature type="region of interest" description="Disordered" evidence="2">
    <location>
        <begin position="220"/>
        <end position="260"/>
    </location>
</feature>
<sequence>MKGLTASVCHDGVDRNGGVNGGGEVGQRRQGGYVGRRRRQTGMMIDVIKYCSDLNTSSLSRQVRRWARRTCRDSSLTTSEEDFGCVLAELKSLGESYSESLKTARELITARCDHEKRKSAVACMMEVVGEKNPEHFFLATQDADLREKLQEVCVIFLPEGTRCSSYIWSAECLTPRVSSAFQRQFAKSTEEGRLHMSEAEYKMLRTKNTLEAEGAMKFADANESEGDQNGGTQAMRKANDGGKRIGVKDKVQFKRKKAKG</sequence>
<dbReference type="EMBL" id="QEFC01002738">
    <property type="protein sequence ID" value="KAE9450932.1"/>
    <property type="molecule type" value="Genomic_DNA"/>
</dbReference>
<gene>
    <name evidence="3" type="ORF">C3L33_17166</name>
</gene>
<accession>A0A6A4L0A1</accession>